<accession>A0ABZ0CMW1</accession>
<dbReference type="Proteomes" id="UP001303946">
    <property type="component" value="Chromosome"/>
</dbReference>
<evidence type="ECO:0000313" key="3">
    <source>
        <dbReference type="Proteomes" id="UP001303946"/>
    </source>
</evidence>
<evidence type="ECO:0000256" key="1">
    <source>
        <dbReference type="SAM" id="MobiDB-lite"/>
    </source>
</evidence>
<sequence length="76" mass="8537">MNDQDKQSRSGQVQGEGDYEAARRYDKSARDFAQSGKVKPAADQSAPHNEREAEEMERAEEIGKSRAKGEDPQVKR</sequence>
<keyword evidence="3" id="KW-1185">Reference proteome</keyword>
<dbReference type="EMBL" id="CP136336">
    <property type="protein sequence ID" value="WOB06331.1"/>
    <property type="molecule type" value="Genomic_DNA"/>
</dbReference>
<name>A0ABZ0CMW1_9BURK</name>
<feature type="compositionally biased region" description="Basic and acidic residues" evidence="1">
    <location>
        <begin position="20"/>
        <end position="30"/>
    </location>
</feature>
<dbReference type="RefSeq" id="WP_316698742.1">
    <property type="nucleotide sequence ID" value="NZ_CP136336.1"/>
</dbReference>
<feature type="compositionally biased region" description="Basic and acidic residues" evidence="1">
    <location>
        <begin position="59"/>
        <end position="76"/>
    </location>
</feature>
<organism evidence="2 3">
    <name type="scientific">Piscinibacter gummiphilus</name>
    <dbReference type="NCBI Taxonomy" id="946333"/>
    <lineage>
        <taxon>Bacteria</taxon>
        <taxon>Pseudomonadati</taxon>
        <taxon>Pseudomonadota</taxon>
        <taxon>Betaproteobacteria</taxon>
        <taxon>Burkholderiales</taxon>
        <taxon>Sphaerotilaceae</taxon>
        <taxon>Piscinibacter</taxon>
    </lineage>
</organism>
<proteinExistence type="predicted"/>
<gene>
    <name evidence="2" type="ORF">RXV79_15510</name>
</gene>
<evidence type="ECO:0000313" key="2">
    <source>
        <dbReference type="EMBL" id="WOB06331.1"/>
    </source>
</evidence>
<feature type="region of interest" description="Disordered" evidence="1">
    <location>
        <begin position="1"/>
        <end position="76"/>
    </location>
</feature>
<protein>
    <recommendedName>
        <fullName evidence="4">Stress-induced protein</fullName>
    </recommendedName>
</protein>
<reference evidence="2 3" key="1">
    <citation type="submission" date="2023-10" db="EMBL/GenBank/DDBJ databases">
        <title>Bacteria for the degradation of biodegradable plastic PBAT(Polybutylene adipate terephthalate).</title>
        <authorList>
            <person name="Weon H.-Y."/>
            <person name="Yeon J."/>
        </authorList>
    </citation>
    <scope>NUCLEOTIDE SEQUENCE [LARGE SCALE GENOMIC DNA]</scope>
    <source>
        <strain evidence="2 3">SBD 7-3</strain>
    </source>
</reference>
<evidence type="ECO:0008006" key="4">
    <source>
        <dbReference type="Google" id="ProtNLM"/>
    </source>
</evidence>